<dbReference type="OrthoDB" id="5356105at2759"/>
<dbReference type="EMBL" id="ML119121">
    <property type="protein sequence ID" value="RPB13676.1"/>
    <property type="molecule type" value="Genomic_DNA"/>
</dbReference>
<reference evidence="2 3" key="1">
    <citation type="journal article" date="2018" name="Nat. Ecol. Evol.">
        <title>Pezizomycetes genomes reveal the molecular basis of ectomycorrhizal truffle lifestyle.</title>
        <authorList>
            <person name="Murat C."/>
            <person name="Payen T."/>
            <person name="Noel B."/>
            <person name="Kuo A."/>
            <person name="Morin E."/>
            <person name="Chen J."/>
            <person name="Kohler A."/>
            <person name="Krizsan K."/>
            <person name="Balestrini R."/>
            <person name="Da Silva C."/>
            <person name="Montanini B."/>
            <person name="Hainaut M."/>
            <person name="Levati E."/>
            <person name="Barry K.W."/>
            <person name="Belfiori B."/>
            <person name="Cichocki N."/>
            <person name="Clum A."/>
            <person name="Dockter R.B."/>
            <person name="Fauchery L."/>
            <person name="Guy J."/>
            <person name="Iotti M."/>
            <person name="Le Tacon F."/>
            <person name="Lindquist E.A."/>
            <person name="Lipzen A."/>
            <person name="Malagnac F."/>
            <person name="Mello A."/>
            <person name="Molinier V."/>
            <person name="Miyauchi S."/>
            <person name="Poulain J."/>
            <person name="Riccioni C."/>
            <person name="Rubini A."/>
            <person name="Sitrit Y."/>
            <person name="Splivallo R."/>
            <person name="Traeger S."/>
            <person name="Wang M."/>
            <person name="Zifcakova L."/>
            <person name="Wipf D."/>
            <person name="Zambonelli A."/>
            <person name="Paolocci F."/>
            <person name="Nowrousian M."/>
            <person name="Ottonello S."/>
            <person name="Baldrian P."/>
            <person name="Spatafora J.W."/>
            <person name="Henrissat B."/>
            <person name="Nagy L.G."/>
            <person name="Aury J.M."/>
            <person name="Wincker P."/>
            <person name="Grigoriev I.V."/>
            <person name="Bonfante P."/>
            <person name="Martin F.M."/>
        </authorList>
    </citation>
    <scope>NUCLEOTIDE SEQUENCE [LARGE SCALE GENOMIC DNA]</scope>
    <source>
        <strain evidence="2 3">CCBAS932</strain>
    </source>
</reference>
<dbReference type="InParanoid" id="A0A3N4KT30"/>
<keyword evidence="3" id="KW-1185">Reference proteome</keyword>
<feature type="region of interest" description="Disordered" evidence="1">
    <location>
        <begin position="173"/>
        <end position="200"/>
    </location>
</feature>
<proteinExistence type="predicted"/>
<accession>A0A3N4KT30</accession>
<feature type="compositionally biased region" description="Polar residues" evidence="1">
    <location>
        <begin position="55"/>
        <end position="64"/>
    </location>
</feature>
<evidence type="ECO:0000256" key="1">
    <source>
        <dbReference type="SAM" id="MobiDB-lite"/>
    </source>
</evidence>
<feature type="region of interest" description="Disordered" evidence="1">
    <location>
        <begin position="26"/>
        <end position="118"/>
    </location>
</feature>
<dbReference type="Proteomes" id="UP000277580">
    <property type="component" value="Unassembled WGS sequence"/>
</dbReference>
<dbReference type="AlphaFoldDB" id="A0A3N4KT30"/>
<evidence type="ECO:0000313" key="3">
    <source>
        <dbReference type="Proteomes" id="UP000277580"/>
    </source>
</evidence>
<gene>
    <name evidence="2" type="ORF">P167DRAFT_572987</name>
</gene>
<feature type="compositionally biased region" description="Low complexity" evidence="1">
    <location>
        <begin position="90"/>
        <end position="116"/>
    </location>
</feature>
<organism evidence="2 3">
    <name type="scientific">Morchella conica CCBAS932</name>
    <dbReference type="NCBI Taxonomy" id="1392247"/>
    <lineage>
        <taxon>Eukaryota</taxon>
        <taxon>Fungi</taxon>
        <taxon>Dikarya</taxon>
        <taxon>Ascomycota</taxon>
        <taxon>Pezizomycotina</taxon>
        <taxon>Pezizomycetes</taxon>
        <taxon>Pezizales</taxon>
        <taxon>Morchellaceae</taxon>
        <taxon>Morchella</taxon>
    </lineage>
</organism>
<protein>
    <submittedName>
        <fullName evidence="2">Uncharacterized protein</fullName>
    </submittedName>
</protein>
<name>A0A3N4KT30_9PEZI</name>
<sequence length="226" mass="24842">MCTCSQPLDYDYHRTTRTLPIIEKSYDRHSHPHYSTAPRTTRYHASPDTYRGATAYTSTSTRIPLSSRRRSTTPPPVLIQSTPMGRSELSPRLSPGGRYSRSSRSSLDSPTSSIRSGEMGFNQPMVLQADGLGPVIHQGVPSSHYQAAHNTGYAPHVHAGGVRAAAGQRRYTVNPGGDRSSYIGYRSDQGSVGSDDGYISGGRLYTNEVRRSYGGRRESTPVRRYS</sequence>
<evidence type="ECO:0000313" key="2">
    <source>
        <dbReference type="EMBL" id="RPB13676.1"/>
    </source>
</evidence>